<sequence>MMTNKNLLSLVTATLLTGFQLLGQGTAADYKRSADYGKMVADKVINNPFTVQWIDKEQRLWYVNNTEKGREYIVVDAGNARKEKAFDHARLAAALAKASNEKVNADSLPISGLEFKANNNIEFQAFRKKWSVQLSDYSIRDKGTATTDDRRGGRGGGGYWGQRRDDSQGEPITSPDSAWVAYVKNNNVFVYPKGKPAEEVQLSFDGSPGEYYAGYLSWSPDSKKLATHKIRPNTPRTIYFIQSSPVDQLQPKLESRNYLKPGDALPQKQPVLFIPQTKKMYAVDPALIPNQYDVSWIQWRKDSRAFTFEYNQRGHQQYAVYSVDANTGVTKALIDERSKTFVEYSGKKYRKDINDGKEIIWASERDGWNHLYLYDGETGKVKNQITKGNWVVRKVVHVDEEKRFLIFEGSGREAGQDPYLIQYYRVNFDGKGFTALTSENGNHSAVFSSDFSKFVDTYSRVDMPPVKVLRSATDGKVILELEKADISALQQTAWKQTEVFTAKARDGVTDIWGIIARPSNFDPNKKYPVIEYIYAGPQGSFVPKTFSTNPSGLNTVAELGFIVVQIDGMGTSNRSKAFHDVAWKNLKDAGFPDRILWMKEAAKKYPYMDISRVGIFGTSAGGQNAAGAVLFHPEFYKVAVAACGCHDNRMDKMWWNEQWMGYPIGEHYAECSNIVNAHKLEGKLMLIVGEMDDNVDPSSTYQFVNALIKAKKDHEFIMVPGMGHSNGGPYGIRKTHDFFVKHLLGVNPPVWEGQKEVF</sequence>
<dbReference type="InterPro" id="IPR029058">
    <property type="entry name" value="AB_hydrolase_fold"/>
</dbReference>
<dbReference type="Pfam" id="PF00930">
    <property type="entry name" value="DPPIV_N"/>
    <property type="match status" value="1"/>
</dbReference>
<dbReference type="RefSeq" id="WP_386102910.1">
    <property type="nucleotide sequence ID" value="NZ_JBHUOZ010000003.1"/>
</dbReference>
<evidence type="ECO:0000313" key="4">
    <source>
        <dbReference type="EMBL" id="MFD2921834.1"/>
    </source>
</evidence>
<dbReference type="Proteomes" id="UP001597511">
    <property type="component" value="Unassembled WGS sequence"/>
</dbReference>
<protein>
    <submittedName>
        <fullName evidence="4">DPP IV N-terminal domain-containing protein</fullName>
    </submittedName>
</protein>
<dbReference type="PANTHER" id="PTHR11731:SF118">
    <property type="entry name" value="BLR1971 PROTEIN"/>
    <property type="match status" value="1"/>
</dbReference>
<keyword evidence="5" id="KW-1185">Reference proteome</keyword>
<gene>
    <name evidence="4" type="ORF">ACFS6H_19095</name>
</gene>
<comment type="caution">
    <text evidence="4">The sequence shown here is derived from an EMBL/GenBank/DDBJ whole genome shotgun (WGS) entry which is preliminary data.</text>
</comment>
<feature type="compositionally biased region" description="Basic and acidic residues" evidence="1">
    <location>
        <begin position="142"/>
        <end position="152"/>
    </location>
</feature>
<reference evidence="5" key="1">
    <citation type="journal article" date="2019" name="Int. J. Syst. Evol. Microbiol.">
        <title>The Global Catalogue of Microorganisms (GCM) 10K type strain sequencing project: providing services to taxonomists for standard genome sequencing and annotation.</title>
        <authorList>
            <consortium name="The Broad Institute Genomics Platform"/>
            <consortium name="The Broad Institute Genome Sequencing Center for Infectious Disease"/>
            <person name="Wu L."/>
            <person name="Ma J."/>
        </authorList>
    </citation>
    <scope>NUCLEOTIDE SEQUENCE [LARGE SCALE GENOMIC DNA]</scope>
    <source>
        <strain evidence="5">KCTC 23299</strain>
    </source>
</reference>
<evidence type="ECO:0000256" key="1">
    <source>
        <dbReference type="SAM" id="MobiDB-lite"/>
    </source>
</evidence>
<dbReference type="SUPFAM" id="SSF82171">
    <property type="entry name" value="DPP6 N-terminal domain-like"/>
    <property type="match status" value="1"/>
</dbReference>
<evidence type="ECO:0000259" key="3">
    <source>
        <dbReference type="Pfam" id="PF00930"/>
    </source>
</evidence>
<accession>A0ABW6A9C9</accession>
<evidence type="ECO:0000313" key="5">
    <source>
        <dbReference type="Proteomes" id="UP001597511"/>
    </source>
</evidence>
<organism evidence="4 5">
    <name type="scientific">Terrimonas rubra</name>
    <dbReference type="NCBI Taxonomy" id="1035890"/>
    <lineage>
        <taxon>Bacteria</taxon>
        <taxon>Pseudomonadati</taxon>
        <taxon>Bacteroidota</taxon>
        <taxon>Chitinophagia</taxon>
        <taxon>Chitinophagales</taxon>
        <taxon>Chitinophagaceae</taxon>
        <taxon>Terrimonas</taxon>
    </lineage>
</organism>
<dbReference type="InterPro" id="IPR002469">
    <property type="entry name" value="Peptidase_S9B_N"/>
</dbReference>
<dbReference type="Gene3D" id="2.140.10.30">
    <property type="entry name" value="Dipeptidylpeptidase IV, N-terminal domain"/>
    <property type="match status" value="1"/>
</dbReference>
<evidence type="ECO:0000259" key="2">
    <source>
        <dbReference type="Pfam" id="PF00326"/>
    </source>
</evidence>
<dbReference type="InterPro" id="IPR001375">
    <property type="entry name" value="Peptidase_S9_cat"/>
</dbReference>
<proteinExistence type="predicted"/>
<dbReference type="SUPFAM" id="SSF53474">
    <property type="entry name" value="alpha/beta-Hydrolases"/>
    <property type="match status" value="1"/>
</dbReference>
<dbReference type="Pfam" id="PF00326">
    <property type="entry name" value="Peptidase_S9"/>
    <property type="match status" value="1"/>
</dbReference>
<dbReference type="EMBL" id="JBHUOZ010000003">
    <property type="protein sequence ID" value="MFD2921834.1"/>
    <property type="molecule type" value="Genomic_DNA"/>
</dbReference>
<dbReference type="PANTHER" id="PTHR11731">
    <property type="entry name" value="PROTEASE FAMILY S9B,C DIPEPTIDYL-PEPTIDASE IV-RELATED"/>
    <property type="match status" value="1"/>
</dbReference>
<feature type="domain" description="Peptidase S9 prolyl oligopeptidase catalytic" evidence="2">
    <location>
        <begin position="553"/>
        <end position="743"/>
    </location>
</feature>
<dbReference type="Gene3D" id="3.40.50.1820">
    <property type="entry name" value="alpha/beta hydrolase"/>
    <property type="match status" value="1"/>
</dbReference>
<dbReference type="InterPro" id="IPR050278">
    <property type="entry name" value="Serine_Prot_S9B/DPPIV"/>
</dbReference>
<feature type="region of interest" description="Disordered" evidence="1">
    <location>
        <begin position="142"/>
        <end position="173"/>
    </location>
</feature>
<name>A0ABW6A9C9_9BACT</name>
<feature type="domain" description="Dipeptidylpeptidase IV N-terminal" evidence="3">
    <location>
        <begin position="171"/>
        <end position="465"/>
    </location>
</feature>